<dbReference type="InterPro" id="IPR021151">
    <property type="entry name" value="GINS_A"/>
</dbReference>
<comment type="subcellular location">
    <subcellularLocation>
        <location evidence="1 7">Nucleus</location>
    </subcellularLocation>
</comment>
<dbReference type="CDD" id="cd11711">
    <property type="entry name" value="GINS_A_Sld5"/>
    <property type="match status" value="1"/>
</dbReference>
<name>A0A1E4SUT3_9ASCO</name>
<dbReference type="OrthoDB" id="338231at2759"/>
<dbReference type="GO" id="GO:0000811">
    <property type="term" value="C:GINS complex"/>
    <property type="evidence" value="ECO:0007669"/>
    <property type="project" value="UniProtKB-UniRule"/>
</dbReference>
<evidence type="ECO:0000256" key="2">
    <source>
        <dbReference type="ARBA" id="ARBA00008187"/>
    </source>
</evidence>
<feature type="domain" description="DNA replication complex GINS protein SLD5 C-terminal" evidence="9">
    <location>
        <begin position="172"/>
        <end position="219"/>
    </location>
</feature>
<dbReference type="PIRSF" id="PIRSF007764">
    <property type="entry name" value="Sld5"/>
    <property type="match status" value="1"/>
</dbReference>
<dbReference type="STRING" id="983967.A0A1E4SUT3"/>
<evidence type="ECO:0000256" key="6">
    <source>
        <dbReference type="ARBA" id="ARBA00023242"/>
    </source>
</evidence>
<dbReference type="GO" id="GO:0006261">
    <property type="term" value="P:DNA-templated DNA replication"/>
    <property type="evidence" value="ECO:0007669"/>
    <property type="project" value="InterPro"/>
</dbReference>
<evidence type="ECO:0000256" key="1">
    <source>
        <dbReference type="ARBA" id="ARBA00004123"/>
    </source>
</evidence>
<evidence type="ECO:0000259" key="9">
    <source>
        <dbReference type="Pfam" id="PF16922"/>
    </source>
</evidence>
<reference evidence="11" key="1">
    <citation type="submission" date="2016-04" db="EMBL/GenBank/DDBJ databases">
        <title>Comparative genomics of biotechnologically important yeasts.</title>
        <authorList>
            <consortium name="DOE Joint Genome Institute"/>
            <person name="Riley R."/>
            <person name="Haridas S."/>
            <person name="Wolfe K.H."/>
            <person name="Lopes M.R."/>
            <person name="Hittinger C.T."/>
            <person name="Goker M."/>
            <person name="Salamov A."/>
            <person name="Wisecaver J."/>
            <person name="Long T.M."/>
            <person name="Aerts A.L."/>
            <person name="Barry K."/>
            <person name="Choi C."/>
            <person name="Clum A."/>
            <person name="Coughlan A.Y."/>
            <person name="Deshpande S."/>
            <person name="Douglass A.P."/>
            <person name="Hanson S.J."/>
            <person name="Klenk H.-P."/>
            <person name="Labutti K."/>
            <person name="Lapidus A."/>
            <person name="Lindquist E."/>
            <person name="Lipzen A."/>
            <person name="Meier-Kolthoff J.P."/>
            <person name="Ohm R.A."/>
            <person name="Otillar R.P."/>
            <person name="Pangilinan J."/>
            <person name="Peng Y."/>
            <person name="Rokas A."/>
            <person name="Rosa C.A."/>
            <person name="Scheuner C."/>
            <person name="Sibirny A.A."/>
            <person name="Slot J.C."/>
            <person name="Stielow J.B."/>
            <person name="Sun H."/>
            <person name="Kurtzman C.P."/>
            <person name="Blackwell M."/>
            <person name="Grigoriev I.V."/>
            <person name="Jeffries T.W."/>
        </authorList>
    </citation>
    <scope>NUCLEOTIDE SEQUENCE [LARGE SCALE GENOMIC DNA]</scope>
    <source>
        <strain evidence="11">NRRL YB-2248</strain>
    </source>
</reference>
<sequence>MDFDDILRDFESGSRGSVRNDEIERAEDVAKLTQAWIMERTIPELLPYEEELIDRLLGRIRKQIEFIELNSLELQKHEKQIKLLLVIVESELDRVQFLIRSYTRTRLLKIDKYAVHTRMNEIHKLSSNEITYMERHLQLLMELYNNQFLKNLPEALQAIDETAGGVSMIDQPDLNQPVFVKVLNDNSIEIDDEEVELTKDGIYVLRYKAVSDLIRIGDVIAL</sequence>
<proteinExistence type="inferred from homology"/>
<evidence type="ECO:0000256" key="5">
    <source>
        <dbReference type="ARBA" id="ARBA00022705"/>
    </source>
</evidence>
<protein>
    <recommendedName>
        <fullName evidence="4 7">DNA replication complex GINS protein SLD5</fullName>
    </recommendedName>
</protein>
<dbReference type="Gene3D" id="1.20.58.1030">
    <property type="match status" value="1"/>
</dbReference>
<keyword evidence="11" id="KW-1185">Reference proteome</keyword>
<evidence type="ECO:0000256" key="3">
    <source>
        <dbReference type="ARBA" id="ARBA00011352"/>
    </source>
</evidence>
<dbReference type="InterPro" id="IPR036224">
    <property type="entry name" value="GINS_bundle-like_dom_sf"/>
</dbReference>
<dbReference type="CDD" id="cd21692">
    <property type="entry name" value="GINS_B_Sld5"/>
    <property type="match status" value="1"/>
</dbReference>
<dbReference type="InterPro" id="IPR038749">
    <property type="entry name" value="Sld5_GINS_A"/>
</dbReference>
<dbReference type="AlphaFoldDB" id="A0A1E4SUT3"/>
<organism evidence="10 11">
    <name type="scientific">[Candida] arabinofermentans NRRL YB-2248</name>
    <dbReference type="NCBI Taxonomy" id="983967"/>
    <lineage>
        <taxon>Eukaryota</taxon>
        <taxon>Fungi</taxon>
        <taxon>Dikarya</taxon>
        <taxon>Ascomycota</taxon>
        <taxon>Saccharomycotina</taxon>
        <taxon>Pichiomycetes</taxon>
        <taxon>Pichiales</taxon>
        <taxon>Pichiaceae</taxon>
        <taxon>Ogataea</taxon>
        <taxon>Ogataea/Candida clade</taxon>
    </lineage>
</organism>
<evidence type="ECO:0000256" key="7">
    <source>
        <dbReference type="PIRNR" id="PIRNR007764"/>
    </source>
</evidence>
<dbReference type="PANTHER" id="PTHR21206">
    <property type="entry name" value="SLD5 PROTEIN"/>
    <property type="match status" value="1"/>
</dbReference>
<dbReference type="InterPro" id="IPR008591">
    <property type="entry name" value="GINS_Sld5"/>
</dbReference>
<comment type="subunit">
    <text evidence="3">Component of the GINS complex which is a heterotetramer of SLD5, PSF1, PSF2 and PSF3.</text>
</comment>
<dbReference type="Pfam" id="PF05916">
    <property type="entry name" value="Sld5"/>
    <property type="match status" value="1"/>
</dbReference>
<dbReference type="Pfam" id="PF16922">
    <property type="entry name" value="SLD5_C"/>
    <property type="match status" value="1"/>
</dbReference>
<dbReference type="GO" id="GO:0000727">
    <property type="term" value="P:double-strand break repair via break-induced replication"/>
    <property type="evidence" value="ECO:0007669"/>
    <property type="project" value="TreeGrafter"/>
</dbReference>
<evidence type="ECO:0000313" key="10">
    <source>
        <dbReference type="EMBL" id="ODV83182.1"/>
    </source>
</evidence>
<dbReference type="Gene3D" id="3.40.5.60">
    <property type="match status" value="1"/>
</dbReference>
<evidence type="ECO:0000259" key="8">
    <source>
        <dbReference type="Pfam" id="PF05916"/>
    </source>
</evidence>
<dbReference type="Proteomes" id="UP000094801">
    <property type="component" value="Unassembled WGS sequence"/>
</dbReference>
<keyword evidence="5 7" id="KW-0235">DNA replication</keyword>
<evidence type="ECO:0000313" key="11">
    <source>
        <dbReference type="Proteomes" id="UP000094801"/>
    </source>
</evidence>
<comment type="function">
    <text evidence="7">The GINS complex plays an essential role in the initiation of DNA replication.</text>
</comment>
<keyword evidence="6 7" id="KW-0539">Nucleus</keyword>
<accession>A0A1E4SUT3</accession>
<dbReference type="PANTHER" id="PTHR21206:SF0">
    <property type="entry name" value="DNA REPLICATION COMPLEX GINS PROTEIN SLD5"/>
    <property type="match status" value="1"/>
</dbReference>
<gene>
    <name evidence="10" type="ORF">CANARDRAFT_30273</name>
</gene>
<dbReference type="SUPFAM" id="SSF160059">
    <property type="entry name" value="PriA/YqbF domain"/>
    <property type="match status" value="1"/>
</dbReference>
<feature type="domain" description="GINS subunit" evidence="8">
    <location>
        <begin position="82"/>
        <end position="146"/>
    </location>
</feature>
<comment type="similarity">
    <text evidence="2 7">Belongs to the GINS4/SLD5 family.</text>
</comment>
<evidence type="ECO:0000256" key="4">
    <source>
        <dbReference type="ARBA" id="ARBA00014804"/>
    </source>
</evidence>
<dbReference type="InterPro" id="IPR031633">
    <property type="entry name" value="SLD5_C"/>
</dbReference>
<dbReference type="EMBL" id="KV453867">
    <property type="protein sequence ID" value="ODV83182.1"/>
    <property type="molecule type" value="Genomic_DNA"/>
</dbReference>
<dbReference type="SUPFAM" id="SSF158573">
    <property type="entry name" value="GINS helical bundle-like"/>
    <property type="match status" value="1"/>
</dbReference>